<evidence type="ECO:0000313" key="2">
    <source>
        <dbReference type="EMBL" id="KAJ3043545.1"/>
    </source>
</evidence>
<comment type="caution">
    <text evidence="2">The sequence shown here is derived from an EMBL/GenBank/DDBJ whole genome shotgun (WGS) entry which is preliminary data.</text>
</comment>
<dbReference type="Proteomes" id="UP001212841">
    <property type="component" value="Unassembled WGS sequence"/>
</dbReference>
<feature type="compositionally biased region" description="Basic and acidic residues" evidence="1">
    <location>
        <begin position="158"/>
        <end position="170"/>
    </location>
</feature>
<proteinExistence type="predicted"/>
<evidence type="ECO:0000256" key="1">
    <source>
        <dbReference type="SAM" id="MobiDB-lite"/>
    </source>
</evidence>
<feature type="region of interest" description="Disordered" evidence="1">
    <location>
        <begin position="147"/>
        <end position="170"/>
    </location>
</feature>
<dbReference type="EMBL" id="JADGJD010001348">
    <property type="protein sequence ID" value="KAJ3043545.1"/>
    <property type="molecule type" value="Genomic_DNA"/>
</dbReference>
<evidence type="ECO:0000313" key="3">
    <source>
        <dbReference type="Proteomes" id="UP001212841"/>
    </source>
</evidence>
<dbReference type="AlphaFoldDB" id="A0AAD5X1P5"/>
<organism evidence="2 3">
    <name type="scientific">Rhizophlyctis rosea</name>
    <dbReference type="NCBI Taxonomy" id="64517"/>
    <lineage>
        <taxon>Eukaryota</taxon>
        <taxon>Fungi</taxon>
        <taxon>Fungi incertae sedis</taxon>
        <taxon>Chytridiomycota</taxon>
        <taxon>Chytridiomycota incertae sedis</taxon>
        <taxon>Chytridiomycetes</taxon>
        <taxon>Rhizophlyctidales</taxon>
        <taxon>Rhizophlyctidaceae</taxon>
        <taxon>Rhizophlyctis</taxon>
    </lineage>
</organism>
<sequence length="170" mass="19557">MRREGSRYGLKPTNKSLKHDMQYFEDVKGCVGLITLPTSSTPLPLKKQSRWKHLHTLQFPNTTPLPTDTIRHGAYHTRGTSPHCSPKVTALQKQGHPIAYVDYIGRYEDVSHRKAMVNKNGDFVCDMRWDSFGGCCGCSMCSLPPRNKAKKKTKGRRKHEERFQIEDYDY</sequence>
<protein>
    <submittedName>
        <fullName evidence="2">Uncharacterized protein</fullName>
    </submittedName>
</protein>
<accession>A0AAD5X1P5</accession>
<gene>
    <name evidence="2" type="ORF">HK097_001712</name>
</gene>
<feature type="compositionally biased region" description="Basic residues" evidence="1">
    <location>
        <begin position="147"/>
        <end position="157"/>
    </location>
</feature>
<name>A0AAD5X1P5_9FUNG</name>
<keyword evidence="3" id="KW-1185">Reference proteome</keyword>
<reference evidence="2" key="1">
    <citation type="submission" date="2020-05" db="EMBL/GenBank/DDBJ databases">
        <title>Phylogenomic resolution of chytrid fungi.</title>
        <authorList>
            <person name="Stajich J.E."/>
            <person name="Amses K."/>
            <person name="Simmons R."/>
            <person name="Seto K."/>
            <person name="Myers J."/>
            <person name="Bonds A."/>
            <person name="Quandt C.A."/>
            <person name="Barry K."/>
            <person name="Liu P."/>
            <person name="Grigoriev I."/>
            <person name="Longcore J.E."/>
            <person name="James T.Y."/>
        </authorList>
    </citation>
    <scope>NUCLEOTIDE SEQUENCE</scope>
    <source>
        <strain evidence="2">JEL0318</strain>
    </source>
</reference>